<comment type="similarity">
    <text evidence="1 10">Belongs to the peptidase M24 family. SPT16 subfamily.</text>
</comment>
<evidence type="ECO:0000313" key="15">
    <source>
        <dbReference type="EMBL" id="KAG0002708.1"/>
    </source>
</evidence>
<dbReference type="GO" id="GO:0006281">
    <property type="term" value="P:DNA repair"/>
    <property type="evidence" value="ECO:0007669"/>
    <property type="project" value="UniProtKB-UniRule"/>
</dbReference>
<dbReference type="InterPro" id="IPR033825">
    <property type="entry name" value="Spt16_M24"/>
</dbReference>
<reference evidence="15" key="1">
    <citation type="journal article" date="2020" name="Fungal Divers.">
        <title>Resolving the Mortierellaceae phylogeny through synthesis of multi-gene phylogenetics and phylogenomics.</title>
        <authorList>
            <person name="Vandepol N."/>
            <person name="Liber J."/>
            <person name="Desiro A."/>
            <person name="Na H."/>
            <person name="Kennedy M."/>
            <person name="Barry K."/>
            <person name="Grigoriev I.V."/>
            <person name="Miller A.N."/>
            <person name="O'Donnell K."/>
            <person name="Stajich J.E."/>
            <person name="Bonito G."/>
        </authorList>
    </citation>
    <scope>NUCLEOTIDE SEQUENCE</scope>
    <source>
        <strain evidence="15">MES-2147</strain>
    </source>
</reference>
<dbReference type="Proteomes" id="UP000749646">
    <property type="component" value="Unassembled WGS sequence"/>
</dbReference>
<dbReference type="EMBL" id="JAAAHW010000415">
    <property type="protein sequence ID" value="KAG0002708.1"/>
    <property type="molecule type" value="Genomic_DNA"/>
</dbReference>
<dbReference type="CDD" id="cd01091">
    <property type="entry name" value="CDC68-like"/>
    <property type="match status" value="1"/>
</dbReference>
<dbReference type="OrthoDB" id="10251642at2759"/>
<comment type="subunit">
    <text evidence="10">Component of the FACT complex.</text>
</comment>
<keyword evidence="16" id="KW-1185">Reference proteome</keyword>
<keyword evidence="7 10" id="KW-0804">Transcription</keyword>
<evidence type="ECO:0000256" key="3">
    <source>
        <dbReference type="ARBA" id="ARBA00022705"/>
    </source>
</evidence>
<feature type="domain" description="FACT complex subunit SPT16 middle" evidence="13">
    <location>
        <begin position="551"/>
        <end position="678"/>
    </location>
</feature>
<evidence type="ECO:0000256" key="1">
    <source>
        <dbReference type="ARBA" id="ARBA00010779"/>
    </source>
</evidence>
<dbReference type="SMART" id="SM01285">
    <property type="entry name" value="FACT-Spt16_Nlob"/>
    <property type="match status" value="1"/>
</dbReference>
<dbReference type="FunFam" id="2.30.29.210:FF:000001">
    <property type="entry name" value="FACT complex subunit spt16"/>
    <property type="match status" value="1"/>
</dbReference>
<gene>
    <name evidence="15" type="primary">SPT16</name>
    <name evidence="15" type="ORF">BGZ65_002396</name>
</gene>
<evidence type="ECO:0000256" key="4">
    <source>
        <dbReference type="ARBA" id="ARBA00022763"/>
    </source>
</evidence>
<dbReference type="PANTHER" id="PTHR13980:SF15">
    <property type="entry name" value="FACT COMPLEX SUBUNIT SPT16"/>
    <property type="match status" value="1"/>
</dbReference>
<dbReference type="GO" id="GO:0006260">
    <property type="term" value="P:DNA replication"/>
    <property type="evidence" value="ECO:0007669"/>
    <property type="project" value="UniProtKB-KW"/>
</dbReference>
<keyword evidence="9 10" id="KW-0539">Nucleus</keyword>
<dbReference type="GO" id="GO:0006368">
    <property type="term" value="P:transcription elongation by RNA polymerase II"/>
    <property type="evidence" value="ECO:0007669"/>
    <property type="project" value="TreeGrafter"/>
</dbReference>
<accession>A0A9P6MIJ6</accession>
<evidence type="ECO:0000256" key="11">
    <source>
        <dbReference type="SAM" id="MobiDB-lite"/>
    </source>
</evidence>
<dbReference type="GO" id="GO:0031491">
    <property type="term" value="F:nucleosome binding"/>
    <property type="evidence" value="ECO:0007669"/>
    <property type="project" value="TreeGrafter"/>
</dbReference>
<evidence type="ECO:0000256" key="2">
    <source>
        <dbReference type="ARBA" id="ARBA00022454"/>
    </source>
</evidence>
<keyword evidence="6" id="KW-0175">Coiled coil</keyword>
<dbReference type="GO" id="GO:0035101">
    <property type="term" value="C:FACT complex"/>
    <property type="evidence" value="ECO:0007669"/>
    <property type="project" value="UniProtKB-UniRule"/>
</dbReference>
<evidence type="ECO:0000313" key="16">
    <source>
        <dbReference type="Proteomes" id="UP000749646"/>
    </source>
</evidence>
<dbReference type="AlphaFoldDB" id="A0A9P6MIJ6"/>
<evidence type="ECO:0000256" key="5">
    <source>
        <dbReference type="ARBA" id="ARBA00023015"/>
    </source>
</evidence>
<feature type="domain" description="FACT complex subunit SPT16 N-terminal lobe" evidence="12">
    <location>
        <begin position="8"/>
        <end position="196"/>
    </location>
</feature>
<dbReference type="PANTHER" id="PTHR13980">
    <property type="entry name" value="CDC68 RELATED"/>
    <property type="match status" value="1"/>
</dbReference>
<feature type="non-terminal residue" evidence="15">
    <location>
        <position position="852"/>
    </location>
</feature>
<dbReference type="InterPro" id="IPR036005">
    <property type="entry name" value="Creatinase/aminopeptidase-like"/>
</dbReference>
<dbReference type="Gene3D" id="3.90.230.10">
    <property type="entry name" value="Creatinase/methionine aminopeptidase superfamily"/>
    <property type="match status" value="1"/>
</dbReference>
<dbReference type="InterPro" id="IPR029148">
    <property type="entry name" value="FACT-SPT16_Nlobe"/>
</dbReference>
<evidence type="ECO:0000256" key="6">
    <source>
        <dbReference type="ARBA" id="ARBA00023054"/>
    </source>
</evidence>
<dbReference type="SMART" id="SM01287">
    <property type="entry name" value="Rtt106"/>
    <property type="match status" value="1"/>
</dbReference>
<dbReference type="InterPro" id="IPR029149">
    <property type="entry name" value="Creatin/AminoP/Spt16_N"/>
</dbReference>
<evidence type="ECO:0000256" key="7">
    <source>
        <dbReference type="ARBA" id="ARBA00023163"/>
    </source>
</evidence>
<dbReference type="SUPFAM" id="SSF55920">
    <property type="entry name" value="Creatinase/aminopeptidase"/>
    <property type="match status" value="1"/>
</dbReference>
<evidence type="ECO:0000256" key="9">
    <source>
        <dbReference type="ARBA" id="ARBA00023242"/>
    </source>
</evidence>
<dbReference type="Gene3D" id="3.40.350.10">
    <property type="entry name" value="Creatinase/prolidase N-terminal domain"/>
    <property type="match status" value="1"/>
</dbReference>
<dbReference type="InterPro" id="IPR040258">
    <property type="entry name" value="Spt16"/>
</dbReference>
<dbReference type="Pfam" id="PF08644">
    <property type="entry name" value="SPT16"/>
    <property type="match status" value="1"/>
</dbReference>
<feature type="compositionally biased region" description="Basic and acidic residues" evidence="11">
    <location>
        <begin position="483"/>
        <end position="500"/>
    </location>
</feature>
<feature type="domain" description="Histone chaperone RTT106/FACT complex subunit SPT16-like middle" evidence="14">
    <location>
        <begin position="801"/>
        <end position="852"/>
    </location>
</feature>
<sequence length="852" mass="97564">MPSAEVTIDARLFHRRARGLVNHWKVPVKPLDQPHPALKSRRYDDLGSINSNGPEDSFQNVGSLLVLLGNIGEDDNIYQKTTALQTWLFGYELTQTLMLFTSDTLHVVTGGNKAKILETLKQWEGSQFPIEIHSRSKDEAHNEEIFQKMADVIVKHGDRVGVFAKDTQKGAFAASWKAALEKSSKPIEQIDMSPGRSTKMATRLSSLVMKNYFIEEMSQIIDEERKITHEKFADKMENALTDEKMYKQLKFPADVASGNPEWCYTPIIQSGGEYDLKTSAVSNEQELHAGTIICSLGVRYKSYCSNIGRTFLIDPTKTQQKNYTFLLDVQRKVLDSMKEGVLIKDVYNRAIDFIRNKRPELEKKFVKNLGFGTGLEFRESNYLLNGKNTKELQRDMIFSLSVGFQDIENPNATDERSKKYSLLVIDTIKITTETPQILTVCDTSLDDISYFFKDSADEEEEPVKKESPTQQRAAKSAVLNTKFRSEQEEASKDQARKEHQKLLAEQKHAEGLERYGGGGSLKKDDQKSVFRKFESYKRESALPKEVSSLRIAVDQRNETLVLPIYGLAVPFHISTLQKVTKTDEGEFFYLRLNFITPGQPGKKDDTPFDDPNANFVRALSFRSADGARMSEIYNQILELKKNSVKKESERKEMADIVEQDKLIERPGELEIHSNGLRYVSPLRDENRIDILFNNIKHLFFQPCDGELIVLIHCQLKNPIMIGKKKTEHVQFYREASDAQFDETGNRRRKYVYGDEDELASEQEERRRRAALNKEFKQFCEKITELSENKVEVDVPFRDLAFNGVPFRTNVLLKPTQDCLVHLSEAPFLVVTLADVEIVHLERVQFGLKNFDM</sequence>
<keyword evidence="5 10" id="KW-0805">Transcription regulation</keyword>
<evidence type="ECO:0000259" key="12">
    <source>
        <dbReference type="SMART" id="SM01285"/>
    </source>
</evidence>
<keyword evidence="4 10" id="KW-0227">DNA damage</keyword>
<dbReference type="Gene3D" id="2.30.29.210">
    <property type="entry name" value="FACT complex subunit Spt16p/Cdc68p"/>
    <property type="match status" value="1"/>
</dbReference>
<evidence type="ECO:0000256" key="8">
    <source>
        <dbReference type="ARBA" id="ARBA00023204"/>
    </source>
</evidence>
<dbReference type="InterPro" id="IPR000994">
    <property type="entry name" value="Pept_M24"/>
</dbReference>
<name>A0A9P6MIJ6_9FUNG</name>
<comment type="function">
    <text evidence="10">Component of the FACT complex, a general chromatin factor that acts to reorganize nucleosomes. The FACT complex is involved in multiple processes that require DNA as a template such as mRNA elongation, DNA replication and DNA repair. During transcription elongation the FACT complex acts as a histone chaperone that both destabilizes and restores nucleosomal structure. It facilitates the passage of RNA polymerase II and transcription by promoting the dissociation of one histone H2A-H2B dimer from the nucleosome, then subsequently promotes the reestablishment of the nucleosome following the passage of RNA polymerase II.</text>
</comment>
<comment type="subcellular location">
    <subcellularLocation>
        <location evidence="10">Nucleus</location>
    </subcellularLocation>
    <subcellularLocation>
        <location evidence="10">Chromosome</location>
    </subcellularLocation>
</comment>
<dbReference type="InterPro" id="IPR011993">
    <property type="entry name" value="PH-like_dom_sf"/>
</dbReference>
<dbReference type="InterPro" id="IPR013953">
    <property type="entry name" value="FACT_SPT16_M"/>
</dbReference>
<dbReference type="InterPro" id="IPR056595">
    <property type="entry name" value="Fact-SPT16_PH"/>
</dbReference>
<feature type="region of interest" description="Disordered" evidence="11">
    <location>
        <begin position="457"/>
        <end position="500"/>
    </location>
</feature>
<dbReference type="SMART" id="SM01286">
    <property type="entry name" value="SPT16"/>
    <property type="match status" value="1"/>
</dbReference>
<evidence type="ECO:0000259" key="14">
    <source>
        <dbReference type="SMART" id="SM01287"/>
    </source>
</evidence>
<dbReference type="FunFam" id="3.90.230.10:FF:000005">
    <property type="entry name" value="FACT complex subunit spt16"/>
    <property type="match status" value="1"/>
</dbReference>
<proteinExistence type="inferred from homology"/>
<protein>
    <recommendedName>
        <fullName evidence="10">FACT complex subunit</fullName>
    </recommendedName>
</protein>
<evidence type="ECO:0000259" key="13">
    <source>
        <dbReference type="SMART" id="SM01286"/>
    </source>
</evidence>
<dbReference type="Pfam" id="PF08512">
    <property type="entry name" value="Rttp106-like_middle"/>
    <property type="match status" value="1"/>
</dbReference>
<comment type="caution">
    <text evidence="15">The sequence shown here is derived from an EMBL/GenBank/DDBJ whole genome shotgun (WGS) entry which is preliminary data.</text>
</comment>
<dbReference type="InterPro" id="IPR013719">
    <property type="entry name" value="RTT106/SPT16-like_middle_dom"/>
</dbReference>
<keyword evidence="3 10" id="KW-0235">DNA replication</keyword>
<evidence type="ECO:0000256" key="10">
    <source>
        <dbReference type="RuleBase" id="RU367052"/>
    </source>
</evidence>
<dbReference type="Pfam" id="PF14826">
    <property type="entry name" value="FACT-Spt16_Nlob"/>
    <property type="match status" value="1"/>
</dbReference>
<dbReference type="Gene3D" id="2.30.29.30">
    <property type="entry name" value="Pleckstrin-homology domain (PH domain)/Phosphotyrosine-binding domain (PTB)"/>
    <property type="match status" value="1"/>
</dbReference>
<keyword evidence="8 10" id="KW-0234">DNA repair</keyword>
<dbReference type="Pfam" id="PF00557">
    <property type="entry name" value="Peptidase_M24"/>
    <property type="match status" value="1"/>
</dbReference>
<dbReference type="Pfam" id="PF24824">
    <property type="entry name" value="PH_SPT16"/>
    <property type="match status" value="1"/>
</dbReference>
<keyword evidence="2 10" id="KW-0158">Chromosome</keyword>
<dbReference type="Gene3D" id="2.30.29.150">
    <property type="match status" value="1"/>
</dbReference>
<organism evidence="15 16">
    <name type="scientific">Modicella reniformis</name>
    <dbReference type="NCBI Taxonomy" id="1440133"/>
    <lineage>
        <taxon>Eukaryota</taxon>
        <taxon>Fungi</taxon>
        <taxon>Fungi incertae sedis</taxon>
        <taxon>Mucoromycota</taxon>
        <taxon>Mortierellomycotina</taxon>
        <taxon>Mortierellomycetes</taxon>
        <taxon>Mortierellales</taxon>
        <taxon>Mortierellaceae</taxon>
        <taxon>Modicella</taxon>
    </lineage>
</organism>